<evidence type="ECO:0000256" key="2">
    <source>
        <dbReference type="ARBA" id="ARBA00004611"/>
    </source>
</evidence>
<dbReference type="Pfam" id="PF00612">
    <property type="entry name" value="IQ"/>
    <property type="match status" value="1"/>
</dbReference>
<keyword evidence="6" id="KW-0282">Flagellum</keyword>
<evidence type="ECO:0000256" key="3">
    <source>
        <dbReference type="ARBA" id="ARBA00009071"/>
    </source>
</evidence>
<dbReference type="SMART" id="SM00015">
    <property type="entry name" value="IQ"/>
    <property type="match status" value="1"/>
</dbReference>
<dbReference type="Proteomes" id="UP001163046">
    <property type="component" value="Unassembled WGS sequence"/>
</dbReference>
<keyword evidence="12" id="KW-0175">Coiled coil</keyword>
<dbReference type="PANTHER" id="PTHR31598">
    <property type="entry name" value="IQ DOMAIN-CONTAINING PROTEIN D"/>
    <property type="match status" value="1"/>
</dbReference>
<dbReference type="InterPro" id="IPR000048">
    <property type="entry name" value="IQ_motif_EF-hand-BS"/>
</dbReference>
<keyword evidence="14" id="KW-1185">Reference proteome</keyword>
<dbReference type="PROSITE" id="PS50096">
    <property type="entry name" value="IQ"/>
    <property type="match status" value="1"/>
</dbReference>
<comment type="similarity">
    <text evidence="3">Belongs to the DRC10 family.</text>
</comment>
<comment type="function">
    <text evidence="1">Component of the nexin-dynein regulatory complex (N-DRC), a key regulator of ciliary/flagellar motility which maintains the alignment and integrity of the distal axoneme and regulates microtubule sliding in motile axonemes.</text>
</comment>
<dbReference type="OrthoDB" id="5982628at2759"/>
<keyword evidence="7" id="KW-0969">Cilium</keyword>
<dbReference type="InterPro" id="IPR042815">
    <property type="entry name" value="DRC10"/>
</dbReference>
<dbReference type="AlphaFoldDB" id="A0A9W9Z4I9"/>
<evidence type="ECO:0000256" key="10">
    <source>
        <dbReference type="ARBA" id="ARBA00032180"/>
    </source>
</evidence>
<protein>
    <recommendedName>
        <fullName evidence="4">Dynein regulatory complex protein 10</fullName>
    </recommendedName>
    <alternativeName>
        <fullName evidence="10">IQ domain-containing protein D</fullName>
    </alternativeName>
</protein>
<evidence type="ECO:0000256" key="12">
    <source>
        <dbReference type="SAM" id="Coils"/>
    </source>
</evidence>
<evidence type="ECO:0000256" key="8">
    <source>
        <dbReference type="ARBA" id="ARBA00023212"/>
    </source>
</evidence>
<gene>
    <name evidence="13" type="ORF">OS493_011218</name>
</gene>
<evidence type="ECO:0000256" key="6">
    <source>
        <dbReference type="ARBA" id="ARBA00022846"/>
    </source>
</evidence>
<dbReference type="EMBL" id="MU826830">
    <property type="protein sequence ID" value="KAJ7373613.1"/>
    <property type="molecule type" value="Genomic_DNA"/>
</dbReference>
<evidence type="ECO:0000256" key="4">
    <source>
        <dbReference type="ARBA" id="ARBA00021752"/>
    </source>
</evidence>
<evidence type="ECO:0000256" key="9">
    <source>
        <dbReference type="ARBA" id="ARBA00023273"/>
    </source>
</evidence>
<evidence type="ECO:0000256" key="11">
    <source>
        <dbReference type="ARBA" id="ARBA00046836"/>
    </source>
</evidence>
<sequence>MMKIAKRDATILHLQSELQLIEKINSEQQRRTLTEALKQTSHDSKASKAKITKFYEDMFQCKKKIQENRKNNRENETHMRKRTFKMATEVYNWVQKYDADLDGRQDEYDLYTRMYEADKKELAQLQAHFEILEKQYDAIIEERRLLEVEKVRKLEEERKQNKAASAIQAVWRGYQFRKLMRGGKSKKSNKKGKGGK</sequence>
<comment type="subunit">
    <text evidence="11">Component of the nexin-dynein regulatory complex (N-DRC). Interacts with CFAP52.</text>
</comment>
<proteinExistence type="inferred from homology"/>
<keyword evidence="5" id="KW-0963">Cytoplasm</keyword>
<feature type="coiled-coil region" evidence="12">
    <location>
        <begin position="115"/>
        <end position="149"/>
    </location>
</feature>
<evidence type="ECO:0000256" key="5">
    <source>
        <dbReference type="ARBA" id="ARBA00022490"/>
    </source>
</evidence>
<keyword evidence="9" id="KW-0966">Cell projection</keyword>
<reference evidence="13" key="1">
    <citation type="submission" date="2023-01" db="EMBL/GenBank/DDBJ databases">
        <title>Genome assembly of the deep-sea coral Lophelia pertusa.</title>
        <authorList>
            <person name="Herrera S."/>
            <person name="Cordes E."/>
        </authorList>
    </citation>
    <scope>NUCLEOTIDE SEQUENCE</scope>
    <source>
        <strain evidence="13">USNM1676648</strain>
        <tissue evidence="13">Polyp</tissue>
    </source>
</reference>
<organism evidence="13 14">
    <name type="scientific">Desmophyllum pertusum</name>
    <dbReference type="NCBI Taxonomy" id="174260"/>
    <lineage>
        <taxon>Eukaryota</taxon>
        <taxon>Metazoa</taxon>
        <taxon>Cnidaria</taxon>
        <taxon>Anthozoa</taxon>
        <taxon>Hexacorallia</taxon>
        <taxon>Scleractinia</taxon>
        <taxon>Caryophylliina</taxon>
        <taxon>Caryophylliidae</taxon>
        <taxon>Desmophyllum</taxon>
    </lineage>
</organism>
<evidence type="ECO:0000313" key="14">
    <source>
        <dbReference type="Proteomes" id="UP001163046"/>
    </source>
</evidence>
<comment type="subcellular location">
    <subcellularLocation>
        <location evidence="2">Cytoplasm</location>
        <location evidence="2">Cytoskeleton</location>
        <location evidence="2">Flagellum axoneme</location>
    </subcellularLocation>
</comment>
<evidence type="ECO:0000256" key="1">
    <source>
        <dbReference type="ARBA" id="ARBA00003029"/>
    </source>
</evidence>
<name>A0A9W9Z4I9_9CNID</name>
<comment type="caution">
    <text evidence="13">The sequence shown here is derived from an EMBL/GenBank/DDBJ whole genome shotgun (WGS) entry which is preliminary data.</text>
</comment>
<keyword evidence="8" id="KW-0206">Cytoskeleton</keyword>
<evidence type="ECO:0000256" key="7">
    <source>
        <dbReference type="ARBA" id="ARBA00023069"/>
    </source>
</evidence>
<evidence type="ECO:0000313" key="13">
    <source>
        <dbReference type="EMBL" id="KAJ7373613.1"/>
    </source>
</evidence>
<dbReference type="CDD" id="cd23767">
    <property type="entry name" value="IQCD"/>
    <property type="match status" value="1"/>
</dbReference>
<accession>A0A9W9Z4I9</accession>
<dbReference type="Gene3D" id="1.20.5.190">
    <property type="match status" value="1"/>
</dbReference>
<dbReference type="PANTHER" id="PTHR31598:SF1">
    <property type="entry name" value="DYNEIN REGULATORY COMPLEX PROTEIN 10"/>
    <property type="match status" value="1"/>
</dbReference>